<comment type="caution">
    <text evidence="2">The sequence shown here is derived from an EMBL/GenBank/DDBJ whole genome shotgun (WGS) entry which is preliminary data.</text>
</comment>
<feature type="region of interest" description="Disordered" evidence="1">
    <location>
        <begin position="1"/>
        <end position="76"/>
    </location>
</feature>
<sequence>MRGPATAPQPASGTGILDGHVAVRPRRRVRAEDATHDAVTDRHRTGTEEGTTDGHRGRQLPRSTAARVSPPYRAGV</sequence>
<feature type="compositionally biased region" description="Basic and acidic residues" evidence="1">
    <location>
        <begin position="30"/>
        <end position="56"/>
    </location>
</feature>
<gene>
    <name evidence="2" type="ORF">ACI2L5_56430</name>
</gene>
<name>A0ABW8M7K2_9ACTN</name>
<reference evidence="2 3" key="1">
    <citation type="submission" date="2024-11" db="EMBL/GenBank/DDBJ databases">
        <title>The Natural Products Discovery Center: Release of the First 8490 Sequenced Strains for Exploring Actinobacteria Biosynthetic Diversity.</title>
        <authorList>
            <person name="Kalkreuter E."/>
            <person name="Kautsar S.A."/>
            <person name="Yang D."/>
            <person name="Bader C.D."/>
            <person name="Teijaro C.N."/>
            <person name="Fluegel L."/>
            <person name="Davis C.M."/>
            <person name="Simpson J.R."/>
            <person name="Lauterbach L."/>
            <person name="Steele A.D."/>
            <person name="Gui C."/>
            <person name="Meng S."/>
            <person name="Li G."/>
            <person name="Viehrig K."/>
            <person name="Ye F."/>
            <person name="Su P."/>
            <person name="Kiefer A.F."/>
            <person name="Nichols A."/>
            <person name="Cepeda A.J."/>
            <person name="Yan W."/>
            <person name="Fan B."/>
            <person name="Jiang Y."/>
            <person name="Adhikari A."/>
            <person name="Zheng C.-J."/>
            <person name="Schuster L."/>
            <person name="Cowan T.M."/>
            <person name="Smanski M.J."/>
            <person name="Chevrette M.G."/>
            <person name="De Carvalho L.P.S."/>
            <person name="Shen B."/>
        </authorList>
    </citation>
    <scope>NUCLEOTIDE SEQUENCE [LARGE SCALE GENOMIC DNA]</scope>
    <source>
        <strain evidence="2 3">NPDC020863</strain>
    </source>
</reference>
<feature type="non-terminal residue" evidence="2">
    <location>
        <position position="76"/>
    </location>
</feature>
<organism evidence="2 3">
    <name type="scientific">Streptomyces milbemycinicus</name>
    <dbReference type="NCBI Taxonomy" id="476552"/>
    <lineage>
        <taxon>Bacteria</taxon>
        <taxon>Bacillati</taxon>
        <taxon>Actinomycetota</taxon>
        <taxon>Actinomycetes</taxon>
        <taxon>Kitasatosporales</taxon>
        <taxon>Streptomycetaceae</taxon>
        <taxon>Streptomyces</taxon>
    </lineage>
</organism>
<dbReference type="Proteomes" id="UP001620295">
    <property type="component" value="Unassembled WGS sequence"/>
</dbReference>
<protein>
    <submittedName>
        <fullName evidence="2">Uncharacterized protein</fullName>
    </submittedName>
</protein>
<proteinExistence type="predicted"/>
<evidence type="ECO:0000313" key="2">
    <source>
        <dbReference type="EMBL" id="MFK4274157.1"/>
    </source>
</evidence>
<evidence type="ECO:0000313" key="3">
    <source>
        <dbReference type="Proteomes" id="UP001620295"/>
    </source>
</evidence>
<evidence type="ECO:0000256" key="1">
    <source>
        <dbReference type="SAM" id="MobiDB-lite"/>
    </source>
</evidence>
<accession>A0ABW8M7K2</accession>
<dbReference type="EMBL" id="JBJDQH010000548">
    <property type="protein sequence ID" value="MFK4274157.1"/>
    <property type="molecule type" value="Genomic_DNA"/>
</dbReference>
<keyword evidence="3" id="KW-1185">Reference proteome</keyword>